<evidence type="ECO:0000256" key="9">
    <source>
        <dbReference type="PROSITE-ProRule" id="PRU00524"/>
    </source>
</evidence>
<keyword evidence="5" id="KW-0686">Riboflavin biosynthesis</keyword>
<dbReference type="NCBIfam" id="TIGR00187">
    <property type="entry name" value="ribE"/>
    <property type="match status" value="1"/>
</dbReference>
<dbReference type="AlphaFoldDB" id="A0A1F6DYK6"/>
<dbReference type="Gene3D" id="2.40.30.20">
    <property type="match status" value="2"/>
</dbReference>
<dbReference type="InterPro" id="IPR017938">
    <property type="entry name" value="Riboflavin_synthase-like_b-brl"/>
</dbReference>
<dbReference type="EC" id="2.5.1.9" evidence="3 8"/>
<keyword evidence="7" id="KW-0677">Repeat</keyword>
<evidence type="ECO:0000256" key="8">
    <source>
        <dbReference type="NCBIfam" id="TIGR00187"/>
    </source>
</evidence>
<evidence type="ECO:0000256" key="3">
    <source>
        <dbReference type="ARBA" id="ARBA00012827"/>
    </source>
</evidence>
<evidence type="ECO:0000313" key="12">
    <source>
        <dbReference type="Proteomes" id="UP000177652"/>
    </source>
</evidence>
<keyword evidence="6" id="KW-0808">Transferase</keyword>
<evidence type="ECO:0000313" key="11">
    <source>
        <dbReference type="EMBL" id="OGG66501.1"/>
    </source>
</evidence>
<dbReference type="GO" id="GO:0009231">
    <property type="term" value="P:riboflavin biosynthetic process"/>
    <property type="evidence" value="ECO:0007669"/>
    <property type="project" value="UniProtKB-KW"/>
</dbReference>
<dbReference type="GO" id="GO:0004746">
    <property type="term" value="F:riboflavin synthase activity"/>
    <property type="evidence" value="ECO:0007669"/>
    <property type="project" value="UniProtKB-UniRule"/>
</dbReference>
<evidence type="ECO:0000256" key="4">
    <source>
        <dbReference type="ARBA" id="ARBA00013950"/>
    </source>
</evidence>
<dbReference type="EMBL" id="MFLK01000005">
    <property type="protein sequence ID" value="OGG66501.1"/>
    <property type="molecule type" value="Genomic_DNA"/>
</dbReference>
<evidence type="ECO:0000256" key="6">
    <source>
        <dbReference type="ARBA" id="ARBA00022679"/>
    </source>
</evidence>
<dbReference type="FunFam" id="2.40.30.20:FF:000004">
    <property type="entry name" value="Riboflavin synthase, alpha subunit"/>
    <property type="match status" value="1"/>
</dbReference>
<dbReference type="InterPro" id="IPR001783">
    <property type="entry name" value="Lumazine-bd"/>
</dbReference>
<dbReference type="PANTHER" id="PTHR21098">
    <property type="entry name" value="RIBOFLAVIN SYNTHASE ALPHA CHAIN"/>
    <property type="match status" value="1"/>
</dbReference>
<proteinExistence type="predicted"/>
<evidence type="ECO:0000256" key="1">
    <source>
        <dbReference type="ARBA" id="ARBA00002803"/>
    </source>
</evidence>
<name>A0A1F6DYK6_9BACT</name>
<dbReference type="Proteomes" id="UP000177652">
    <property type="component" value="Unassembled WGS sequence"/>
</dbReference>
<feature type="domain" description="Lumazine-binding" evidence="10">
    <location>
        <begin position="95"/>
        <end position="191"/>
    </location>
</feature>
<sequence>MFTGIIEQQGIVQKKTADSLHVQTESTFVKKLSRGASVAVDGTCLTVSDIPAKDIFATDVMSETLRRTTLGSLKRGSPVNLELPLKAGGRFGGHIVQGHIDGTATVARVGRNGNSRIVSFAASGELTKYMVKKGSVAVNGISLTLIEVGDKGFSVGIIPHTKNCTTFAHVSVGDTVNVEVDIVAKYVHKFTRPSFIRRHEK</sequence>
<dbReference type="NCBIfam" id="NF009566">
    <property type="entry name" value="PRK13020.1"/>
    <property type="match status" value="1"/>
</dbReference>
<protein>
    <recommendedName>
        <fullName evidence="4 8">Riboflavin synthase</fullName>
        <ecNumber evidence="3 8">2.5.1.9</ecNumber>
    </recommendedName>
</protein>
<evidence type="ECO:0000256" key="2">
    <source>
        <dbReference type="ARBA" id="ARBA00004887"/>
    </source>
</evidence>
<comment type="function">
    <text evidence="1">Catalyzes the dismutation of two molecules of 6,7-dimethyl-8-ribityllumazine, resulting in the formation of riboflavin and 5-amino-6-(D-ribitylamino)uracil.</text>
</comment>
<feature type="domain" description="Lumazine-binding" evidence="10">
    <location>
        <begin position="1"/>
        <end position="94"/>
    </location>
</feature>
<dbReference type="NCBIfam" id="NF006767">
    <property type="entry name" value="PRK09289.1"/>
    <property type="match status" value="1"/>
</dbReference>
<dbReference type="SUPFAM" id="SSF63380">
    <property type="entry name" value="Riboflavin synthase domain-like"/>
    <property type="match status" value="2"/>
</dbReference>
<comment type="pathway">
    <text evidence="2">Cofactor biosynthesis; riboflavin biosynthesis; riboflavin from 2-hydroxy-3-oxobutyl phosphate and 5-amino-6-(D-ribitylamino)uracil: step 2/2.</text>
</comment>
<feature type="repeat" description="Lumazine-binding" evidence="9">
    <location>
        <begin position="95"/>
        <end position="191"/>
    </location>
</feature>
<dbReference type="STRING" id="1798497.A3D71_04145"/>
<dbReference type="InterPro" id="IPR023366">
    <property type="entry name" value="ATP_synth_asu-like_sf"/>
</dbReference>
<evidence type="ECO:0000256" key="5">
    <source>
        <dbReference type="ARBA" id="ARBA00022619"/>
    </source>
</evidence>
<evidence type="ECO:0000259" key="10">
    <source>
        <dbReference type="PROSITE" id="PS51177"/>
    </source>
</evidence>
<dbReference type="PANTHER" id="PTHR21098:SF0">
    <property type="entry name" value="RIBOFLAVIN SYNTHASE"/>
    <property type="match status" value="1"/>
</dbReference>
<feature type="repeat" description="Lumazine-binding" evidence="9">
    <location>
        <begin position="1"/>
        <end position="94"/>
    </location>
</feature>
<dbReference type="PIRSF" id="PIRSF000498">
    <property type="entry name" value="Riboflavin_syn_A"/>
    <property type="match status" value="1"/>
</dbReference>
<dbReference type="Pfam" id="PF00677">
    <property type="entry name" value="Lum_binding"/>
    <property type="match status" value="2"/>
</dbReference>
<gene>
    <name evidence="11" type="ORF">A3D71_04145</name>
</gene>
<dbReference type="InterPro" id="IPR026017">
    <property type="entry name" value="Lumazine-bd_dom"/>
</dbReference>
<comment type="caution">
    <text evidence="11">The sequence shown here is derived from an EMBL/GenBank/DDBJ whole genome shotgun (WGS) entry which is preliminary data.</text>
</comment>
<reference evidence="11 12" key="1">
    <citation type="journal article" date="2016" name="Nat. Commun.">
        <title>Thousands of microbial genomes shed light on interconnected biogeochemical processes in an aquifer system.</title>
        <authorList>
            <person name="Anantharaman K."/>
            <person name="Brown C.T."/>
            <person name="Hug L.A."/>
            <person name="Sharon I."/>
            <person name="Castelle C.J."/>
            <person name="Probst A.J."/>
            <person name="Thomas B.C."/>
            <person name="Singh A."/>
            <person name="Wilkins M.J."/>
            <person name="Karaoz U."/>
            <person name="Brodie E.L."/>
            <person name="Williams K.H."/>
            <person name="Hubbard S.S."/>
            <person name="Banfield J.F."/>
        </authorList>
    </citation>
    <scope>NUCLEOTIDE SEQUENCE [LARGE SCALE GENOMIC DNA]</scope>
</reference>
<organism evidence="11 12">
    <name type="scientific">Candidatus Kaiserbacteria bacterium RIFCSPHIGHO2_02_FULL_55_20</name>
    <dbReference type="NCBI Taxonomy" id="1798497"/>
    <lineage>
        <taxon>Bacteria</taxon>
        <taxon>Candidatus Kaiseribacteriota</taxon>
    </lineage>
</organism>
<dbReference type="CDD" id="cd00402">
    <property type="entry name" value="Riboflavin_synthase_like"/>
    <property type="match status" value="1"/>
</dbReference>
<accession>A0A1F6DYK6</accession>
<evidence type="ECO:0000256" key="7">
    <source>
        <dbReference type="ARBA" id="ARBA00022737"/>
    </source>
</evidence>
<dbReference type="PROSITE" id="PS51177">
    <property type="entry name" value="LUMAZINE_BIND"/>
    <property type="match status" value="2"/>
</dbReference>